<dbReference type="PRINTS" id="PR00344">
    <property type="entry name" value="BCTRLSENSOR"/>
</dbReference>
<dbReference type="OrthoDB" id="9780487at2"/>
<dbReference type="PIR" id="C96927">
    <property type="entry name" value="C96927"/>
</dbReference>
<reference evidence="14 15" key="1">
    <citation type="journal article" date="2001" name="J. Bacteriol.">
        <title>Genome sequence and comparative analysis of the solvent-producing bacterium Clostridium acetobutylicum.</title>
        <authorList>
            <person name="Nolling J."/>
            <person name="Breton G."/>
            <person name="Omelchenko M.V."/>
            <person name="Makarova K.S."/>
            <person name="Zeng Q."/>
            <person name="Gibson R."/>
            <person name="Lee H.M."/>
            <person name="Dubois J."/>
            <person name="Qiu D."/>
            <person name="Hitti J."/>
            <person name="Wolf Y.I."/>
            <person name="Tatusov R.L."/>
            <person name="Sabathe F."/>
            <person name="Doucette-Stamm L."/>
            <person name="Soucaille P."/>
            <person name="Daly M.J."/>
            <person name="Bennett G.N."/>
            <person name="Koonin E.V."/>
            <person name="Smith D.R."/>
        </authorList>
    </citation>
    <scope>NUCLEOTIDE SEQUENCE [LARGE SCALE GENOMIC DNA]</scope>
    <source>
        <strain evidence="15">ATCC 824 / DSM 792 / JCM 1419 / LMG 5710 / VKM B-1787</strain>
    </source>
</reference>
<keyword evidence="8 14" id="KW-0418">Kinase</keyword>
<keyword evidence="9 12" id="KW-1133">Transmembrane helix</keyword>
<comment type="subcellular location">
    <subcellularLocation>
        <location evidence="2">Cell membrane</location>
        <topology evidence="2">Multi-pass membrane protein</topology>
    </subcellularLocation>
</comment>
<dbReference type="KEGG" id="cac:CA_C0225"/>
<dbReference type="GeneID" id="44996717"/>
<dbReference type="PATRIC" id="fig|272562.8.peg.410"/>
<evidence type="ECO:0000256" key="7">
    <source>
        <dbReference type="ARBA" id="ARBA00022692"/>
    </source>
</evidence>
<gene>
    <name evidence="14" type="ordered locus">CA_C0225</name>
</gene>
<evidence type="ECO:0000256" key="6">
    <source>
        <dbReference type="ARBA" id="ARBA00022679"/>
    </source>
</evidence>
<dbReference type="Gene3D" id="3.30.565.10">
    <property type="entry name" value="Histidine kinase-like ATPase, C-terminal domain"/>
    <property type="match status" value="1"/>
</dbReference>
<dbReference type="GO" id="GO:0004721">
    <property type="term" value="F:phosphoprotein phosphatase activity"/>
    <property type="evidence" value="ECO:0007669"/>
    <property type="project" value="TreeGrafter"/>
</dbReference>
<evidence type="ECO:0000256" key="1">
    <source>
        <dbReference type="ARBA" id="ARBA00000085"/>
    </source>
</evidence>
<keyword evidence="4" id="KW-1003">Cell membrane</keyword>
<dbReference type="Pfam" id="PF02518">
    <property type="entry name" value="HATPase_c"/>
    <property type="match status" value="1"/>
</dbReference>
<dbReference type="GO" id="GO:0016036">
    <property type="term" value="P:cellular response to phosphate starvation"/>
    <property type="evidence" value="ECO:0007669"/>
    <property type="project" value="TreeGrafter"/>
</dbReference>
<dbReference type="InterPro" id="IPR004358">
    <property type="entry name" value="Sig_transdc_His_kin-like_C"/>
</dbReference>
<dbReference type="CDD" id="cd00082">
    <property type="entry name" value="HisKA"/>
    <property type="match status" value="1"/>
</dbReference>
<name>Q97MH3_CLOAB</name>
<feature type="domain" description="Histidine kinase" evidence="13">
    <location>
        <begin position="125"/>
        <end position="331"/>
    </location>
</feature>
<evidence type="ECO:0000256" key="10">
    <source>
        <dbReference type="ARBA" id="ARBA00023012"/>
    </source>
</evidence>
<dbReference type="SMART" id="SM00387">
    <property type="entry name" value="HATPase_c"/>
    <property type="match status" value="1"/>
</dbReference>
<dbReference type="InterPro" id="IPR050351">
    <property type="entry name" value="BphY/WalK/GraS-like"/>
</dbReference>
<evidence type="ECO:0000256" key="9">
    <source>
        <dbReference type="ARBA" id="ARBA00022989"/>
    </source>
</evidence>
<sequence>MSFIRYLKDNFRFILLYVLLGAFVSAFTYLDEKNRMLSSNIGYMIFVMFFILLIFLCVDYSIKNKHIKKLIANGEIKDKTPILPEPLEYKDEVYISIIEDLYKDYNERIVSLEKEFEDNNEFMTAWIHEIKTPIATAKLLLESGEIDSQLFMEEIEKIDDYVEKVLYYSRSDNFSKDYIISEVNISKLIKECIKSHSKIFIKKHIKLKLEIDERFNVETDKKWFLFILNQIISNALKYTNDMGNIIIKAFEDDNEKVVIIEDNGIGIKKEDLDRIFSKSFTGYNGRKENSKATGMGLYLSNKLAEKLGHNITIESKYNEGTKLYIHFPKWCDYYDVTKM</sequence>
<dbReference type="HOGENOM" id="CLU_000445_13_1_9"/>
<dbReference type="SUPFAM" id="SSF55874">
    <property type="entry name" value="ATPase domain of HSP90 chaperone/DNA topoisomerase II/histidine kinase"/>
    <property type="match status" value="1"/>
</dbReference>
<accession>Q97MH3</accession>
<evidence type="ECO:0000256" key="5">
    <source>
        <dbReference type="ARBA" id="ARBA00022553"/>
    </source>
</evidence>
<evidence type="ECO:0000256" key="11">
    <source>
        <dbReference type="ARBA" id="ARBA00023136"/>
    </source>
</evidence>
<keyword evidence="11 12" id="KW-0472">Membrane</keyword>
<evidence type="ECO:0000313" key="14">
    <source>
        <dbReference type="EMBL" id="AAK78206.1"/>
    </source>
</evidence>
<dbReference type="Proteomes" id="UP000000814">
    <property type="component" value="Chromosome"/>
</dbReference>
<evidence type="ECO:0000259" key="13">
    <source>
        <dbReference type="PROSITE" id="PS50109"/>
    </source>
</evidence>
<evidence type="ECO:0000256" key="12">
    <source>
        <dbReference type="SAM" id="Phobius"/>
    </source>
</evidence>
<feature type="transmembrane region" description="Helical" evidence="12">
    <location>
        <begin position="41"/>
        <end position="62"/>
    </location>
</feature>
<feature type="transmembrane region" description="Helical" evidence="12">
    <location>
        <begin position="12"/>
        <end position="29"/>
    </location>
</feature>
<dbReference type="InterPro" id="IPR036097">
    <property type="entry name" value="HisK_dim/P_sf"/>
</dbReference>
<dbReference type="EC" id="2.7.13.3" evidence="3"/>
<evidence type="ECO:0000256" key="8">
    <source>
        <dbReference type="ARBA" id="ARBA00022777"/>
    </source>
</evidence>
<dbReference type="EMBL" id="AE001437">
    <property type="protein sequence ID" value="AAK78206.1"/>
    <property type="molecule type" value="Genomic_DNA"/>
</dbReference>
<dbReference type="PANTHER" id="PTHR45453:SF2">
    <property type="entry name" value="HISTIDINE KINASE"/>
    <property type="match status" value="1"/>
</dbReference>
<evidence type="ECO:0000313" key="15">
    <source>
        <dbReference type="Proteomes" id="UP000000814"/>
    </source>
</evidence>
<dbReference type="RefSeq" id="WP_010963548.1">
    <property type="nucleotide sequence ID" value="NC_003030.1"/>
</dbReference>
<keyword evidence="7 12" id="KW-0812">Transmembrane</keyword>
<evidence type="ECO:0000256" key="2">
    <source>
        <dbReference type="ARBA" id="ARBA00004651"/>
    </source>
</evidence>
<keyword evidence="10" id="KW-0902">Two-component regulatory system</keyword>
<dbReference type="GO" id="GO:0000155">
    <property type="term" value="F:phosphorelay sensor kinase activity"/>
    <property type="evidence" value="ECO:0007669"/>
    <property type="project" value="InterPro"/>
</dbReference>
<evidence type="ECO:0000256" key="3">
    <source>
        <dbReference type="ARBA" id="ARBA00012438"/>
    </source>
</evidence>
<keyword evidence="15" id="KW-1185">Reference proteome</keyword>
<comment type="catalytic activity">
    <reaction evidence="1">
        <text>ATP + protein L-histidine = ADP + protein N-phospho-L-histidine.</text>
        <dbReference type="EC" id="2.7.13.3"/>
    </reaction>
</comment>
<dbReference type="AlphaFoldDB" id="Q97MH3"/>
<dbReference type="InterPro" id="IPR003594">
    <property type="entry name" value="HATPase_dom"/>
</dbReference>
<keyword evidence="6" id="KW-0808">Transferase</keyword>
<dbReference type="PROSITE" id="PS50109">
    <property type="entry name" value="HIS_KIN"/>
    <property type="match status" value="1"/>
</dbReference>
<dbReference type="SUPFAM" id="SSF47384">
    <property type="entry name" value="Homodimeric domain of signal transducing histidine kinase"/>
    <property type="match status" value="1"/>
</dbReference>
<protein>
    <recommendedName>
        <fullName evidence="3">histidine kinase</fullName>
        <ecNumber evidence="3">2.7.13.3</ecNumber>
    </recommendedName>
</protein>
<dbReference type="InterPro" id="IPR003661">
    <property type="entry name" value="HisK_dim/P_dom"/>
</dbReference>
<dbReference type="STRING" id="272562.CA_C0225"/>
<dbReference type="PANTHER" id="PTHR45453">
    <property type="entry name" value="PHOSPHATE REGULON SENSOR PROTEIN PHOR"/>
    <property type="match status" value="1"/>
</dbReference>
<evidence type="ECO:0000256" key="4">
    <source>
        <dbReference type="ARBA" id="ARBA00022475"/>
    </source>
</evidence>
<dbReference type="InterPro" id="IPR005467">
    <property type="entry name" value="His_kinase_dom"/>
</dbReference>
<proteinExistence type="predicted"/>
<dbReference type="eggNOG" id="COG0642">
    <property type="taxonomic scope" value="Bacteria"/>
</dbReference>
<dbReference type="GO" id="GO:0005886">
    <property type="term" value="C:plasma membrane"/>
    <property type="evidence" value="ECO:0007669"/>
    <property type="project" value="UniProtKB-SubCell"/>
</dbReference>
<dbReference type="InterPro" id="IPR036890">
    <property type="entry name" value="HATPase_C_sf"/>
</dbReference>
<organism evidence="14 15">
    <name type="scientific">Clostridium acetobutylicum (strain ATCC 824 / DSM 792 / JCM 1419 / IAM 19013 / LMG 5710 / NBRC 13948 / NRRL B-527 / VKM B-1787 / 2291 / W)</name>
    <dbReference type="NCBI Taxonomy" id="272562"/>
    <lineage>
        <taxon>Bacteria</taxon>
        <taxon>Bacillati</taxon>
        <taxon>Bacillota</taxon>
        <taxon>Clostridia</taxon>
        <taxon>Eubacteriales</taxon>
        <taxon>Clostridiaceae</taxon>
        <taxon>Clostridium</taxon>
    </lineage>
</organism>
<keyword evidence="5" id="KW-0597">Phosphoprotein</keyword>